<name>G6YPU1_9GAMM</name>
<evidence type="ECO:0008006" key="3">
    <source>
        <dbReference type="Google" id="ProtNLM"/>
    </source>
</evidence>
<evidence type="ECO:0000313" key="1">
    <source>
        <dbReference type="EMBL" id="EHJ05717.1"/>
    </source>
</evidence>
<organism evidence="1 2">
    <name type="scientific">Marinobacter manganoxydans MnI7-9</name>
    <dbReference type="NCBI Taxonomy" id="1094979"/>
    <lineage>
        <taxon>Bacteria</taxon>
        <taxon>Pseudomonadati</taxon>
        <taxon>Pseudomonadota</taxon>
        <taxon>Gammaproteobacteria</taxon>
        <taxon>Pseudomonadales</taxon>
        <taxon>Marinobacteraceae</taxon>
        <taxon>Marinobacter</taxon>
    </lineage>
</organism>
<accession>G6YPU1</accession>
<sequence>MIEVLVALLVLAIGLLGVAGVQLLSMQQTANSTLRSEATLYAQTAADRVRANGGDVLDSADLAQLEANMQQVLGADSDLQISVSADVAQITVQWTERDPFSDSGSATQTLTMNASL</sequence>
<dbReference type="EMBL" id="AGTR01000015">
    <property type="protein sequence ID" value="EHJ05717.1"/>
    <property type="molecule type" value="Genomic_DNA"/>
</dbReference>
<keyword evidence="2" id="KW-1185">Reference proteome</keyword>
<proteinExistence type="predicted"/>
<evidence type="ECO:0000313" key="2">
    <source>
        <dbReference type="Proteomes" id="UP000003208"/>
    </source>
</evidence>
<dbReference type="PATRIC" id="fig|1094979.3.peg.812"/>
<dbReference type="NCBIfam" id="TIGR02523">
    <property type="entry name" value="type_IV_pilV"/>
    <property type="match status" value="1"/>
</dbReference>
<gene>
    <name evidence="1" type="ORF">KYE_04281</name>
</gene>
<dbReference type="AlphaFoldDB" id="G6YPU1"/>
<protein>
    <recommendedName>
        <fullName evidence="3">Type IV pilus modification protein PilV</fullName>
    </recommendedName>
</protein>
<dbReference type="Proteomes" id="UP000003208">
    <property type="component" value="Unassembled WGS sequence"/>
</dbReference>
<dbReference type="InterPro" id="IPR013362">
    <property type="entry name" value="Pilus_4_PilV"/>
</dbReference>
<reference evidence="1 2" key="1">
    <citation type="journal article" date="2012" name="J. Bacteriol.">
        <title>Genome sequence of deep-sea manganese-oxidizing bacterium Marinobacter manganoxydans MnI7-9.</title>
        <authorList>
            <person name="Wang H."/>
            <person name="Li H."/>
            <person name="Shao Z."/>
            <person name="Liao S."/>
            <person name="Johnstone L."/>
            <person name="Rensing C."/>
            <person name="Wang G."/>
        </authorList>
    </citation>
    <scope>NUCLEOTIDE SEQUENCE [LARGE SCALE GENOMIC DNA]</scope>
    <source>
        <strain evidence="1 2">MnI7-9</strain>
    </source>
</reference>